<organism evidence="8 9">
    <name type="scientific">Pseudomonas plecoglossicida</name>
    <dbReference type="NCBI Taxonomy" id="70775"/>
    <lineage>
        <taxon>Bacteria</taxon>
        <taxon>Pseudomonadati</taxon>
        <taxon>Pseudomonadota</taxon>
        <taxon>Gammaproteobacteria</taxon>
        <taxon>Pseudomonadales</taxon>
        <taxon>Pseudomonadaceae</taxon>
        <taxon>Pseudomonas</taxon>
    </lineage>
</organism>
<dbReference type="GO" id="GO:0009424">
    <property type="term" value="C:bacterial-type flagellum hook"/>
    <property type="evidence" value="ECO:0007669"/>
    <property type="project" value="InterPro"/>
</dbReference>
<keyword evidence="5" id="KW-0964">Secreted</keyword>
<accession>A0AAD0VW28</accession>
<dbReference type="NCBIfam" id="TIGR02492">
    <property type="entry name" value="flgK_ends"/>
    <property type="match status" value="1"/>
</dbReference>
<dbReference type="InterPro" id="IPR002371">
    <property type="entry name" value="FlgK"/>
</dbReference>
<evidence type="ECO:0000256" key="5">
    <source>
        <dbReference type="ARBA" id="ARBA00022525"/>
    </source>
</evidence>
<gene>
    <name evidence="8" type="ORF">DVB73_25390</name>
</gene>
<dbReference type="PANTHER" id="PTHR30033">
    <property type="entry name" value="FLAGELLAR HOOK-ASSOCIATED PROTEIN 1"/>
    <property type="match status" value="1"/>
</dbReference>
<dbReference type="GeneID" id="49616765"/>
<dbReference type="Proteomes" id="UP000256503">
    <property type="component" value="Chromosome"/>
</dbReference>
<dbReference type="AlphaFoldDB" id="A0AAD0VW28"/>
<keyword evidence="8" id="KW-0966">Cell projection</keyword>
<evidence type="ECO:0000313" key="8">
    <source>
        <dbReference type="EMBL" id="AXM98895.1"/>
    </source>
</evidence>
<evidence type="ECO:0000256" key="4">
    <source>
        <dbReference type="ARBA" id="ARBA00016244"/>
    </source>
</evidence>
<dbReference type="EMBL" id="CP031146">
    <property type="protein sequence ID" value="AXM98895.1"/>
    <property type="molecule type" value="Genomic_DNA"/>
</dbReference>
<sequence>MISMSQIGYSGIAAGQRGLHASAQNVANLNTPGYSRLTTVTGSLAGPSSLSAGGGVEVSEVRRIVDDFKNRQLWHATTEMHRYKAAQEYLGSLECAMDSEGASVRTGLDQFFAALSEASSRPADLPQRQQVLDETKSLTQCVNGLNSNIDDQLKALRGQRSDIVNEINGLAGNLARLNKKVVETQSHGGDSSVLQDERDLLIGKLSQYVDICVTEARTGALSVSLADGLPMVSGHTAGQLSIMALAGGGQEVSLSFTDSHFVLGQSALGGALGGLHNVEHGELLEARERLGEMAQALTEMVNESQSRGYGLDGLVGLELLTCNPGNVTKLLQMNDLRPEGLAFADKPDEKGSNTVLLGMIELKNKKVQIQGNRVTLSEAFSSMLGQVASVSRCNQADLKTATDVAMQAQAQRDSVSAVSDSEEALAIMDYSKTVQANMKVIQVDNELFGYLLACF</sequence>
<dbReference type="Pfam" id="PF22638">
    <property type="entry name" value="FlgK_D1"/>
    <property type="match status" value="1"/>
</dbReference>
<dbReference type="RefSeq" id="WP_016393588.1">
    <property type="nucleotide sequence ID" value="NZ_CP031146.1"/>
</dbReference>
<dbReference type="InterPro" id="IPR053927">
    <property type="entry name" value="FlgK_helical"/>
</dbReference>
<keyword evidence="6" id="KW-0975">Bacterial flagellum</keyword>
<evidence type="ECO:0000259" key="7">
    <source>
        <dbReference type="Pfam" id="PF22638"/>
    </source>
</evidence>
<evidence type="ECO:0000256" key="3">
    <source>
        <dbReference type="ARBA" id="ARBA00009677"/>
    </source>
</evidence>
<evidence type="ECO:0000256" key="1">
    <source>
        <dbReference type="ARBA" id="ARBA00004365"/>
    </source>
</evidence>
<evidence type="ECO:0000256" key="2">
    <source>
        <dbReference type="ARBA" id="ARBA00004613"/>
    </source>
</evidence>
<evidence type="ECO:0000256" key="6">
    <source>
        <dbReference type="ARBA" id="ARBA00023143"/>
    </source>
</evidence>
<dbReference type="SUPFAM" id="SSF64518">
    <property type="entry name" value="Phase 1 flagellin"/>
    <property type="match status" value="1"/>
</dbReference>
<proteinExistence type="inferred from homology"/>
<feature type="domain" description="Flagellar hook-associated protein FlgK helical" evidence="7">
    <location>
        <begin position="92"/>
        <end position="318"/>
    </location>
</feature>
<comment type="subcellular location">
    <subcellularLocation>
        <location evidence="1">Bacterial flagellum</location>
    </subcellularLocation>
    <subcellularLocation>
        <location evidence="2">Secreted</location>
    </subcellularLocation>
</comment>
<dbReference type="GO" id="GO:0005576">
    <property type="term" value="C:extracellular region"/>
    <property type="evidence" value="ECO:0007669"/>
    <property type="project" value="UniProtKB-SubCell"/>
</dbReference>
<protein>
    <recommendedName>
        <fullName evidence="4">Flagellar hook-associated protein 1</fullName>
    </recommendedName>
</protein>
<comment type="similarity">
    <text evidence="3">Belongs to the flagella basal body rod proteins family.</text>
</comment>
<dbReference type="PANTHER" id="PTHR30033:SF1">
    <property type="entry name" value="FLAGELLAR HOOK-ASSOCIATED PROTEIN 1"/>
    <property type="match status" value="1"/>
</dbReference>
<name>A0AAD0VW28_PSEDL</name>
<evidence type="ECO:0000313" key="9">
    <source>
        <dbReference type="Proteomes" id="UP000256503"/>
    </source>
</evidence>
<keyword evidence="8" id="KW-0969">Cilium</keyword>
<keyword evidence="8" id="KW-0282">Flagellum</keyword>
<dbReference type="GO" id="GO:0005198">
    <property type="term" value="F:structural molecule activity"/>
    <property type="evidence" value="ECO:0007669"/>
    <property type="project" value="InterPro"/>
</dbReference>
<reference evidence="8 9" key="1">
    <citation type="submission" date="2018-07" db="EMBL/GenBank/DDBJ databases">
        <title>Complete genome sequence of a Pseudomonas plecoglossicida strain pathogenic to the marine fish, Larimichthys crocea.</title>
        <authorList>
            <person name="Tao Z."/>
        </authorList>
    </citation>
    <scope>NUCLEOTIDE SEQUENCE [LARGE SCALE GENOMIC DNA]</scope>
    <source>
        <strain evidence="8 9">XSDHY-P</strain>
    </source>
</reference>
<dbReference type="GO" id="GO:0044780">
    <property type="term" value="P:bacterial-type flagellum assembly"/>
    <property type="evidence" value="ECO:0007669"/>
    <property type="project" value="InterPro"/>
</dbReference>